<reference evidence="2 4" key="1">
    <citation type="submission" date="2016-11" db="EMBL/GenBank/DDBJ databases">
        <title>Sphingorhabdus sp. LPB0140, isolated from marine environment.</title>
        <authorList>
            <person name="Kim E."/>
            <person name="Yi H."/>
        </authorList>
    </citation>
    <scope>NUCLEOTIDE SEQUENCE [LARGE SCALE GENOMIC DNA]</scope>
    <source>
        <strain evidence="2 4">LPB0140</strain>
    </source>
</reference>
<evidence type="ECO:0000313" key="3">
    <source>
        <dbReference type="EMBL" id="APG63398.1"/>
    </source>
</evidence>
<dbReference type="AlphaFoldDB" id="A0A1L3J8R6"/>
<accession>A0A1L3J8R6</accession>
<dbReference type="InterPro" id="IPR022998">
    <property type="entry name" value="ThiamineP_synth_TenI"/>
</dbReference>
<dbReference type="KEGG" id="sphl:LPB140_12065"/>
<dbReference type="Proteomes" id="UP000242561">
    <property type="component" value="Chromosome"/>
</dbReference>
<sequence>MLICHRDKKFTFKNYWSSQIFMTDERLDIQNAASGDDPAIAHRGLFRAIAALPPRSIIIFRHYSLPMKNRIKLFTLIKKRAKKKGHAIFWAGHIFHAIKYGADGAHIPLWARRKFSNRCQIHPLSLSISAHHAADINSASLYHPDFLILSPIFTTKSHVGQRPLGRMRFMKLSQLSHHHIIAMGGMNVRRAANMKNHIACGWAGINAFQK</sequence>
<dbReference type="Pfam" id="PF02581">
    <property type="entry name" value="TMP-TENI"/>
    <property type="match status" value="1"/>
</dbReference>
<dbReference type="EMBL" id="CP018154">
    <property type="protein sequence ID" value="APG61493.1"/>
    <property type="molecule type" value="Genomic_DNA"/>
</dbReference>
<organism evidence="2 4">
    <name type="scientific">Sphingorhabdus lutea</name>
    <dbReference type="NCBI Taxonomy" id="1913578"/>
    <lineage>
        <taxon>Bacteria</taxon>
        <taxon>Pseudomonadati</taxon>
        <taxon>Pseudomonadota</taxon>
        <taxon>Alphaproteobacteria</taxon>
        <taxon>Sphingomonadales</taxon>
        <taxon>Sphingomonadaceae</taxon>
        <taxon>Sphingorhabdus</taxon>
    </lineage>
</organism>
<dbReference type="SUPFAM" id="SSF51391">
    <property type="entry name" value="Thiamin phosphate synthase"/>
    <property type="match status" value="1"/>
</dbReference>
<evidence type="ECO:0000313" key="2">
    <source>
        <dbReference type="EMBL" id="APG61493.1"/>
    </source>
</evidence>
<dbReference type="InterPro" id="IPR036206">
    <property type="entry name" value="ThiamineP_synth_sf"/>
</dbReference>
<gene>
    <name evidence="2" type="ORF">LPB140_00020</name>
    <name evidence="3" type="ORF">LPB140_12065</name>
</gene>
<dbReference type="GO" id="GO:0009228">
    <property type="term" value="P:thiamine biosynthetic process"/>
    <property type="evidence" value="ECO:0007669"/>
    <property type="project" value="UniProtKB-KW"/>
</dbReference>
<dbReference type="OrthoDB" id="8446047at2"/>
<feature type="domain" description="Thiamine phosphate synthase/TenI" evidence="1">
    <location>
        <begin position="56"/>
        <end position="207"/>
    </location>
</feature>
<dbReference type="EMBL" id="CP018154">
    <property type="protein sequence ID" value="APG63398.1"/>
    <property type="molecule type" value="Genomic_DNA"/>
</dbReference>
<proteinExistence type="predicted"/>
<dbReference type="KEGG" id="sphl:LPB140_00020"/>
<protein>
    <recommendedName>
        <fullName evidence="1">Thiamine phosphate synthase/TenI domain-containing protein</fullName>
    </recommendedName>
</protein>
<dbReference type="InterPro" id="IPR013785">
    <property type="entry name" value="Aldolase_TIM"/>
</dbReference>
<keyword evidence="4" id="KW-1185">Reference proteome</keyword>
<name>A0A1L3J8R6_9SPHN</name>
<evidence type="ECO:0000259" key="1">
    <source>
        <dbReference type="Pfam" id="PF02581"/>
    </source>
</evidence>
<dbReference type="STRING" id="1913578.LPB140_00020"/>
<dbReference type="CDD" id="cd00564">
    <property type="entry name" value="TMP_TenI"/>
    <property type="match status" value="1"/>
</dbReference>
<evidence type="ECO:0000313" key="4">
    <source>
        <dbReference type="Proteomes" id="UP000242561"/>
    </source>
</evidence>
<dbReference type="Gene3D" id="3.20.20.70">
    <property type="entry name" value="Aldolase class I"/>
    <property type="match status" value="1"/>
</dbReference>